<evidence type="ECO:0000313" key="4">
    <source>
        <dbReference type="EMBL" id="MEE1866531.1"/>
    </source>
</evidence>
<dbReference type="Gene3D" id="3.40.190.10">
    <property type="entry name" value="Periplasmic binding protein-like II"/>
    <property type="match status" value="2"/>
</dbReference>
<feature type="domain" description="Solute-binding protein family 3/N-terminal" evidence="3">
    <location>
        <begin position="31"/>
        <end position="244"/>
    </location>
</feature>
<dbReference type="Pfam" id="PF00497">
    <property type="entry name" value="SBP_bac_3"/>
    <property type="match status" value="1"/>
</dbReference>
<evidence type="ECO:0000259" key="3">
    <source>
        <dbReference type="Pfam" id="PF00497"/>
    </source>
</evidence>
<keyword evidence="2" id="KW-0732">Signal</keyword>
<evidence type="ECO:0000313" key="5">
    <source>
        <dbReference type="Proteomes" id="UP001307839"/>
    </source>
</evidence>
<dbReference type="Proteomes" id="UP001307839">
    <property type="component" value="Unassembled WGS sequence"/>
</dbReference>
<proteinExistence type="inferred from homology"/>
<dbReference type="RefSeq" id="WP_330079327.1">
    <property type="nucleotide sequence ID" value="NZ_JAZDCU010000004.1"/>
</dbReference>
<gene>
    <name evidence="4" type="ORF">V0R53_08980</name>
</gene>
<organism evidence="4 5">
    <name type="scientific">Pseudomonas auratipiscis</name>
    <dbReference type="NCBI Taxonomy" id="3115853"/>
    <lineage>
        <taxon>Bacteria</taxon>
        <taxon>Pseudomonadati</taxon>
        <taxon>Pseudomonadota</taxon>
        <taxon>Gammaproteobacteria</taxon>
        <taxon>Pseudomonadales</taxon>
        <taxon>Pseudomonadaceae</taxon>
        <taxon>Pseudomonas</taxon>
    </lineage>
</organism>
<evidence type="ECO:0000256" key="1">
    <source>
        <dbReference type="ARBA" id="ARBA00010333"/>
    </source>
</evidence>
<reference evidence="4 5" key="1">
    <citation type="submission" date="2024-01" db="EMBL/GenBank/DDBJ databases">
        <title>Unpublished Manusciprt.</title>
        <authorList>
            <person name="Duman M."/>
            <person name="Valdes E.G."/>
            <person name="Ajmi N."/>
            <person name="Altun S."/>
            <person name="Saticioglu I.B."/>
        </authorList>
    </citation>
    <scope>NUCLEOTIDE SEQUENCE [LARGE SCALE GENOMIC DNA]</scope>
    <source>
        <strain evidence="4 5">120P</strain>
    </source>
</reference>
<name>A0AB35WPD5_9PSED</name>
<dbReference type="EMBL" id="JAZDQP010000005">
    <property type="protein sequence ID" value="MEE1866531.1"/>
    <property type="molecule type" value="Genomic_DNA"/>
</dbReference>
<comment type="similarity">
    <text evidence="1">Belongs to the bacterial solute-binding protein 3 family.</text>
</comment>
<dbReference type="PANTHER" id="PTHR35936:SF6">
    <property type="entry name" value="AMINO ACID ABC TRANSPORTER SUBSTRATE-BINDING PAAT FAMILY PROTEIN"/>
    <property type="match status" value="1"/>
</dbReference>
<accession>A0AB35WPD5</accession>
<dbReference type="SUPFAM" id="SSF53850">
    <property type="entry name" value="Periplasmic binding protein-like II"/>
    <property type="match status" value="1"/>
</dbReference>
<keyword evidence="5" id="KW-1185">Reference proteome</keyword>
<evidence type="ECO:0000256" key="2">
    <source>
        <dbReference type="ARBA" id="ARBA00022729"/>
    </source>
</evidence>
<protein>
    <submittedName>
        <fullName evidence="4">Transporter substrate-binding domain-containing protein</fullName>
    </submittedName>
</protein>
<sequence>MRWVLNLLILYIGQLTANELPPMRFAVADSWTMPLVHIENNQPVDGIMFDMMNALAVHTGHRAEFVVIPRLRLPMAMERGSVDVRCFVMPAWADDAHNNYSWSQPLFKQRDLLVTLNPKTVPTNLAQMPRQAIGTVLGFKYPVLQPQFDNGHFERDDARNQLQVLQKLQAGRYSYAVSSQLSLDWFNRQLPAEQRLKGLAVLEEQQLGCMVLNAPPVPTQTVLRALAQMKQSGEIERIFQRYGSQPTSPLPPN</sequence>
<dbReference type="PANTHER" id="PTHR35936">
    <property type="entry name" value="MEMBRANE-BOUND LYTIC MUREIN TRANSGLYCOSYLASE F"/>
    <property type="match status" value="1"/>
</dbReference>
<dbReference type="AlphaFoldDB" id="A0AB35WPD5"/>
<dbReference type="InterPro" id="IPR001638">
    <property type="entry name" value="Solute-binding_3/MltF_N"/>
</dbReference>
<comment type="caution">
    <text evidence="4">The sequence shown here is derived from an EMBL/GenBank/DDBJ whole genome shotgun (WGS) entry which is preliminary data.</text>
</comment>